<dbReference type="InterPro" id="IPR002347">
    <property type="entry name" value="SDR_fam"/>
</dbReference>
<evidence type="ECO:0000256" key="1">
    <source>
        <dbReference type="ARBA" id="ARBA00006484"/>
    </source>
</evidence>
<dbReference type="InterPro" id="IPR020904">
    <property type="entry name" value="Sc_DH/Rdtase_CS"/>
</dbReference>
<dbReference type="PANTHER" id="PTHR42760:SF124">
    <property type="entry name" value="SHORT-CHAIN DEHYDROGENASE_REDUCTASE"/>
    <property type="match status" value="1"/>
</dbReference>
<comment type="similarity">
    <text evidence="1">Belongs to the short-chain dehydrogenases/reductases (SDR) family.</text>
</comment>
<dbReference type="RefSeq" id="WP_160772959.1">
    <property type="nucleotide sequence ID" value="NZ_WTYV01000007.1"/>
</dbReference>
<name>A0A844YXF2_9SPHN</name>
<dbReference type="InterPro" id="IPR036291">
    <property type="entry name" value="NAD(P)-bd_dom_sf"/>
</dbReference>
<accession>A0A844YXF2</accession>
<dbReference type="Proteomes" id="UP000466966">
    <property type="component" value="Unassembled WGS sequence"/>
</dbReference>
<dbReference type="CDD" id="cd05233">
    <property type="entry name" value="SDR_c"/>
    <property type="match status" value="1"/>
</dbReference>
<dbReference type="EMBL" id="WTYV01000007">
    <property type="protein sequence ID" value="MXO73025.1"/>
    <property type="molecule type" value="Genomic_DNA"/>
</dbReference>
<protein>
    <submittedName>
        <fullName evidence="2">Glucose 1-dehydrogenase</fullName>
        <ecNumber evidence="2">1.1.1.47</ecNumber>
    </submittedName>
</protein>
<proteinExistence type="inferred from homology"/>
<dbReference type="EC" id="1.1.1.47" evidence="2"/>
<dbReference type="PROSITE" id="PS00061">
    <property type="entry name" value="ADH_SHORT"/>
    <property type="match status" value="1"/>
</dbReference>
<dbReference type="PRINTS" id="PR00081">
    <property type="entry name" value="GDHRDH"/>
</dbReference>
<keyword evidence="2" id="KW-0560">Oxidoreductase</keyword>
<comment type="caution">
    <text evidence="2">The sequence shown here is derived from an EMBL/GenBank/DDBJ whole genome shotgun (WGS) entry which is preliminary data.</text>
</comment>
<dbReference type="FunFam" id="3.40.50.720:FF:000084">
    <property type="entry name" value="Short-chain dehydrogenase reductase"/>
    <property type="match status" value="1"/>
</dbReference>
<dbReference type="PRINTS" id="PR00080">
    <property type="entry name" value="SDRFAMILY"/>
</dbReference>
<evidence type="ECO:0000313" key="2">
    <source>
        <dbReference type="EMBL" id="MXO73025.1"/>
    </source>
</evidence>
<sequence>MTGMLDGKVIIVTGGSSGIGRGIALAAVAHGAKAVVIGDLAEEPREGGETTGHLIAQSGGTSTFLRTDVTSSADLAALVAAADPFGGVDVMVCNAGIAIPQDGPDISPEMFRKLIAVNQEGALMSAQAAVAAMRRRGTGGSVVMISSMGGLRGAGFTTGYSATKGAVNMMVAALADAWGPEGIRVNAVCPGLIQTALVDSSPAVAAAFEPMRQRMPLRRLGQPAEVGNVVAWLGSSLSSFVTGVAIAVDGGQTAVI</sequence>
<dbReference type="AlphaFoldDB" id="A0A844YXF2"/>
<dbReference type="NCBIfam" id="NF005559">
    <property type="entry name" value="PRK07231.1"/>
    <property type="match status" value="1"/>
</dbReference>
<evidence type="ECO:0000313" key="3">
    <source>
        <dbReference type="Proteomes" id="UP000466966"/>
    </source>
</evidence>
<keyword evidence="3" id="KW-1185">Reference proteome</keyword>
<dbReference type="GO" id="GO:0047936">
    <property type="term" value="F:glucose 1-dehydrogenase [NAD(P)+] activity"/>
    <property type="evidence" value="ECO:0007669"/>
    <property type="project" value="UniProtKB-EC"/>
</dbReference>
<dbReference type="PANTHER" id="PTHR42760">
    <property type="entry name" value="SHORT-CHAIN DEHYDROGENASES/REDUCTASES FAMILY MEMBER"/>
    <property type="match status" value="1"/>
</dbReference>
<dbReference type="Pfam" id="PF13561">
    <property type="entry name" value="adh_short_C2"/>
    <property type="match status" value="1"/>
</dbReference>
<dbReference type="SUPFAM" id="SSF51735">
    <property type="entry name" value="NAD(P)-binding Rossmann-fold domains"/>
    <property type="match status" value="1"/>
</dbReference>
<gene>
    <name evidence="2" type="ORF">GRI99_15450</name>
</gene>
<reference evidence="2 3" key="1">
    <citation type="submission" date="2019-12" db="EMBL/GenBank/DDBJ databases">
        <title>Genomic-based taxomic classification of the family Erythrobacteraceae.</title>
        <authorList>
            <person name="Xu L."/>
        </authorList>
    </citation>
    <scope>NUCLEOTIDE SEQUENCE [LARGE SCALE GENOMIC DNA]</scope>
    <source>
        <strain evidence="2 3">M0322</strain>
    </source>
</reference>
<dbReference type="Gene3D" id="3.40.50.720">
    <property type="entry name" value="NAD(P)-binding Rossmann-like Domain"/>
    <property type="match status" value="1"/>
</dbReference>
<organism evidence="2 3">
    <name type="scientific">Alteraurantiacibacter buctensis</name>
    <dbReference type="NCBI Taxonomy" id="1503981"/>
    <lineage>
        <taxon>Bacteria</taxon>
        <taxon>Pseudomonadati</taxon>
        <taxon>Pseudomonadota</taxon>
        <taxon>Alphaproteobacteria</taxon>
        <taxon>Sphingomonadales</taxon>
        <taxon>Erythrobacteraceae</taxon>
        <taxon>Alteraurantiacibacter</taxon>
    </lineage>
</organism>
<dbReference type="OrthoDB" id="7500984at2"/>